<sequence>MASASVQQRLTFPVRKSYPRSVKAKENISTCEVKICSSPKRKLFTEGHVESSPEKRKKDVNASPSTLLSGLKVTTKKLTPVQLFPPNVNSYKLARRALHSGMPERLQCREKEVSTLNEFLQKTIKKNKPGSLYISGPPGTGKTASLTKVLEKIDNKECEHVWINCMALKSTSAIYEEIGRGFNIKFPNTVERAMQTSLEELFTSKGKMLLVILDELDQLSSKYQSTLYSLFEYPALEGSRLVLVGISNALDLTDRLLPRLQAKLMAKSRPQLLNFAPYTKQQLVTIINERLSEACTESNEVVIKPAAVQLLSVKIASVAGDARKALDIARRAIDIAEGEARKQTTLRATSDDGSNPNSPRKNRPGAPVKCVDPVLIMKVFNQVYGSYVTSDQISGSNDDGFPVQQKLLLCALLVFTKFSKQREPTVGKMHGVYGQICKRRNITPVDQSEFWSLCELLESRGFLNVKKNKSEVRMSKGQTKTMSPPNGVRGGHKEDFKGNLNSYEMCKERGFE</sequence>
<evidence type="ECO:0000256" key="4">
    <source>
        <dbReference type="ARBA" id="ARBA00022705"/>
    </source>
</evidence>
<dbReference type="Gene3D" id="1.10.8.60">
    <property type="match status" value="1"/>
</dbReference>
<dbReference type="InterPro" id="IPR027417">
    <property type="entry name" value="P-loop_NTPase"/>
</dbReference>
<proteinExistence type="inferred from homology"/>
<dbReference type="GO" id="GO:0016887">
    <property type="term" value="F:ATP hydrolysis activity"/>
    <property type="evidence" value="ECO:0007669"/>
    <property type="project" value="InterPro"/>
</dbReference>
<dbReference type="SMART" id="SM00382">
    <property type="entry name" value="AAA"/>
    <property type="match status" value="1"/>
</dbReference>
<evidence type="ECO:0000256" key="3">
    <source>
        <dbReference type="ARBA" id="ARBA00022618"/>
    </source>
</evidence>
<dbReference type="AlphaFoldDB" id="A0AA88IJA4"/>
<evidence type="ECO:0000256" key="5">
    <source>
        <dbReference type="ARBA" id="ARBA00023242"/>
    </source>
</evidence>
<dbReference type="GO" id="GO:0003688">
    <property type="term" value="F:DNA replication origin binding"/>
    <property type="evidence" value="ECO:0007669"/>
    <property type="project" value="TreeGrafter"/>
</dbReference>
<evidence type="ECO:0000256" key="6">
    <source>
        <dbReference type="ARBA" id="ARBA00023306"/>
    </source>
</evidence>
<evidence type="ECO:0000256" key="2">
    <source>
        <dbReference type="ARBA" id="ARBA00006184"/>
    </source>
</evidence>
<dbReference type="Pfam" id="PF13401">
    <property type="entry name" value="AAA_22"/>
    <property type="match status" value="1"/>
</dbReference>
<keyword evidence="5 7" id="KW-0539">Nucleus</keyword>
<evidence type="ECO:0000259" key="10">
    <source>
        <dbReference type="SMART" id="SM01074"/>
    </source>
</evidence>
<dbReference type="InterPro" id="IPR049945">
    <property type="entry name" value="AAA_22"/>
</dbReference>
<dbReference type="FunFam" id="3.40.50.300:FF:000547">
    <property type="entry name" value="Cell division control protein"/>
    <property type="match status" value="1"/>
</dbReference>
<comment type="caution">
    <text evidence="11">The sequence shown here is derived from an EMBL/GenBank/DDBJ whole genome shotgun (WGS) entry which is preliminary data.</text>
</comment>
<name>A0AA88IJA4_ARTSF</name>
<keyword evidence="3" id="KW-0132">Cell division</keyword>
<dbReference type="SUPFAM" id="SSF52540">
    <property type="entry name" value="P-loop containing nucleoside triphosphate hydrolases"/>
    <property type="match status" value="1"/>
</dbReference>
<protein>
    <recommendedName>
        <fullName evidence="7">Cell division control protein</fullName>
    </recommendedName>
</protein>
<dbReference type="GO" id="GO:0005634">
    <property type="term" value="C:nucleus"/>
    <property type="evidence" value="ECO:0007669"/>
    <property type="project" value="UniProtKB-SubCell"/>
</dbReference>
<keyword evidence="6" id="KW-0131">Cell cycle</keyword>
<keyword evidence="12" id="KW-1185">Reference proteome</keyword>
<evidence type="ECO:0000313" key="11">
    <source>
        <dbReference type="EMBL" id="KAK2721967.1"/>
    </source>
</evidence>
<evidence type="ECO:0000256" key="1">
    <source>
        <dbReference type="ARBA" id="ARBA00004123"/>
    </source>
</evidence>
<dbReference type="CDD" id="cd00009">
    <property type="entry name" value="AAA"/>
    <property type="match status" value="1"/>
</dbReference>
<dbReference type="GO" id="GO:0006270">
    <property type="term" value="P:DNA replication initiation"/>
    <property type="evidence" value="ECO:0007669"/>
    <property type="project" value="UniProtKB-UniRule"/>
</dbReference>
<comment type="subcellular location">
    <subcellularLocation>
        <location evidence="1 7">Nucleus</location>
    </subcellularLocation>
</comment>
<organism evidence="11 12">
    <name type="scientific">Artemia franciscana</name>
    <name type="common">Brine shrimp</name>
    <name type="synonym">Artemia sanfranciscana</name>
    <dbReference type="NCBI Taxonomy" id="6661"/>
    <lineage>
        <taxon>Eukaryota</taxon>
        <taxon>Metazoa</taxon>
        <taxon>Ecdysozoa</taxon>
        <taxon>Arthropoda</taxon>
        <taxon>Crustacea</taxon>
        <taxon>Branchiopoda</taxon>
        <taxon>Anostraca</taxon>
        <taxon>Artemiidae</taxon>
        <taxon>Artemia</taxon>
    </lineage>
</organism>
<feature type="region of interest" description="Disordered" evidence="8">
    <location>
        <begin position="343"/>
        <end position="367"/>
    </location>
</feature>
<evidence type="ECO:0000313" key="12">
    <source>
        <dbReference type="Proteomes" id="UP001187531"/>
    </source>
</evidence>
<dbReference type="PANTHER" id="PTHR10763:SF26">
    <property type="entry name" value="CELL DIVISION CONTROL PROTEIN 6 HOMOLOG"/>
    <property type="match status" value="1"/>
</dbReference>
<comment type="similarity">
    <text evidence="2 7">Belongs to the CDC6/cdc18 family.</text>
</comment>
<evidence type="ECO:0000259" key="9">
    <source>
        <dbReference type="SMART" id="SM00382"/>
    </source>
</evidence>
<dbReference type="InterPro" id="IPR036390">
    <property type="entry name" value="WH_DNA-bd_sf"/>
</dbReference>
<reference evidence="11" key="1">
    <citation type="submission" date="2023-07" db="EMBL/GenBank/DDBJ databases">
        <title>Chromosome-level genome assembly of Artemia franciscana.</title>
        <authorList>
            <person name="Jo E."/>
        </authorList>
    </citation>
    <scope>NUCLEOTIDE SEQUENCE</scope>
    <source>
        <tissue evidence="11">Whole body</tissue>
    </source>
</reference>
<dbReference type="PIRSF" id="PIRSF001767">
    <property type="entry name" value="Cdc6"/>
    <property type="match status" value="1"/>
</dbReference>
<dbReference type="CDD" id="cd08768">
    <property type="entry name" value="Cdc6_C"/>
    <property type="match status" value="1"/>
</dbReference>
<dbReference type="Pfam" id="PF22606">
    <property type="entry name" value="Cdc6-ORC-like_ATPase_lid"/>
    <property type="match status" value="1"/>
</dbReference>
<dbReference type="InterPro" id="IPR015163">
    <property type="entry name" value="Cdc6_C"/>
</dbReference>
<evidence type="ECO:0000256" key="7">
    <source>
        <dbReference type="PIRNR" id="PIRNR001767"/>
    </source>
</evidence>
<dbReference type="InterPro" id="IPR054425">
    <property type="entry name" value="Cdc6_ORC1-like_ATPase_lid"/>
</dbReference>
<comment type="function">
    <text evidence="7">Involved in the initiation of DNA replication. Also participates in checkpoint controls that ensure DNA replication is completed before mitosis is initiated.</text>
</comment>
<accession>A0AA88IJA4</accession>
<dbReference type="CDD" id="cd18139">
    <property type="entry name" value="HLD_clamp_RarA"/>
    <property type="match status" value="1"/>
</dbReference>
<dbReference type="InterPro" id="IPR036388">
    <property type="entry name" value="WH-like_DNA-bd_sf"/>
</dbReference>
<feature type="domain" description="AAA+ ATPase" evidence="9">
    <location>
        <begin position="128"/>
        <end position="266"/>
    </location>
</feature>
<dbReference type="Gene3D" id="1.10.10.10">
    <property type="entry name" value="Winged helix-like DNA-binding domain superfamily/Winged helix DNA-binding domain"/>
    <property type="match status" value="1"/>
</dbReference>
<dbReference type="PANTHER" id="PTHR10763">
    <property type="entry name" value="CELL DIVISION CONTROL PROTEIN 6-RELATED"/>
    <property type="match status" value="1"/>
</dbReference>
<dbReference type="Gene3D" id="3.40.50.300">
    <property type="entry name" value="P-loop containing nucleotide triphosphate hydrolases"/>
    <property type="match status" value="1"/>
</dbReference>
<dbReference type="InterPro" id="IPR003593">
    <property type="entry name" value="AAA+_ATPase"/>
</dbReference>
<feature type="region of interest" description="Disordered" evidence="8">
    <location>
        <begin position="473"/>
        <end position="494"/>
    </location>
</feature>
<keyword evidence="4" id="KW-0235">DNA replication</keyword>
<feature type="domain" description="Cdc6 C-terminal" evidence="10">
    <location>
        <begin position="409"/>
        <end position="492"/>
    </location>
</feature>
<dbReference type="InterPro" id="IPR016314">
    <property type="entry name" value="Cdc6/18"/>
</dbReference>
<dbReference type="InterPro" id="IPR050311">
    <property type="entry name" value="ORC1/CDC6"/>
</dbReference>
<dbReference type="SMART" id="SM01074">
    <property type="entry name" value="Cdc6_C"/>
    <property type="match status" value="1"/>
</dbReference>
<feature type="compositionally biased region" description="Polar residues" evidence="8">
    <location>
        <begin position="343"/>
        <end position="359"/>
    </location>
</feature>
<dbReference type="EMBL" id="JAVRJZ010000005">
    <property type="protein sequence ID" value="KAK2721967.1"/>
    <property type="molecule type" value="Genomic_DNA"/>
</dbReference>
<dbReference type="Proteomes" id="UP001187531">
    <property type="component" value="Unassembled WGS sequence"/>
</dbReference>
<dbReference type="Pfam" id="PF09079">
    <property type="entry name" value="WHD_Cdc6"/>
    <property type="match status" value="1"/>
</dbReference>
<gene>
    <name evidence="11" type="ORF">QYM36_002509</name>
</gene>
<dbReference type="GO" id="GO:0051301">
    <property type="term" value="P:cell division"/>
    <property type="evidence" value="ECO:0007669"/>
    <property type="project" value="UniProtKB-UniRule"/>
</dbReference>
<evidence type="ECO:0000256" key="8">
    <source>
        <dbReference type="SAM" id="MobiDB-lite"/>
    </source>
</evidence>
<dbReference type="GO" id="GO:0033314">
    <property type="term" value="P:mitotic DNA replication checkpoint signaling"/>
    <property type="evidence" value="ECO:0007669"/>
    <property type="project" value="TreeGrafter"/>
</dbReference>
<dbReference type="SUPFAM" id="SSF46785">
    <property type="entry name" value="Winged helix' DNA-binding domain"/>
    <property type="match status" value="1"/>
</dbReference>